<dbReference type="OrthoDB" id="269227at2759"/>
<protein>
    <submittedName>
        <fullName evidence="1">Uncharacterized protein</fullName>
    </submittedName>
</protein>
<dbReference type="RefSeq" id="XP_045955661.1">
    <property type="nucleotide sequence ID" value="XM_046100585.1"/>
</dbReference>
<dbReference type="EMBL" id="JAGPXC010000007">
    <property type="protein sequence ID" value="KAH6649154.1"/>
    <property type="molecule type" value="Genomic_DNA"/>
</dbReference>
<dbReference type="Gene3D" id="3.30.560.10">
    <property type="entry name" value="Glucose Oxidase, domain 3"/>
    <property type="match status" value="1"/>
</dbReference>
<sequence length="100" mass="11178">MDIIPKGARAPIIHHYEGDFTGNFLAIRAAFLYQLSCGSTHITSVDPSSKLVINVRYLEHQLNLEVPARFLIMLKRQRALGLSASTWSPTVDAAMEHRTT</sequence>
<evidence type="ECO:0000313" key="2">
    <source>
        <dbReference type="Proteomes" id="UP000758603"/>
    </source>
</evidence>
<name>A0A9P8UFV8_9PEZI</name>
<organism evidence="1 2">
    <name type="scientific">Truncatella angustata</name>
    <dbReference type="NCBI Taxonomy" id="152316"/>
    <lineage>
        <taxon>Eukaryota</taxon>
        <taxon>Fungi</taxon>
        <taxon>Dikarya</taxon>
        <taxon>Ascomycota</taxon>
        <taxon>Pezizomycotina</taxon>
        <taxon>Sordariomycetes</taxon>
        <taxon>Xylariomycetidae</taxon>
        <taxon>Amphisphaeriales</taxon>
        <taxon>Sporocadaceae</taxon>
        <taxon>Truncatella</taxon>
    </lineage>
</organism>
<comment type="caution">
    <text evidence="1">The sequence shown here is derived from an EMBL/GenBank/DDBJ whole genome shotgun (WGS) entry which is preliminary data.</text>
</comment>
<reference evidence="1" key="1">
    <citation type="journal article" date="2021" name="Nat. Commun.">
        <title>Genetic determinants of endophytism in the Arabidopsis root mycobiome.</title>
        <authorList>
            <person name="Mesny F."/>
            <person name="Miyauchi S."/>
            <person name="Thiergart T."/>
            <person name="Pickel B."/>
            <person name="Atanasova L."/>
            <person name="Karlsson M."/>
            <person name="Huettel B."/>
            <person name="Barry K.W."/>
            <person name="Haridas S."/>
            <person name="Chen C."/>
            <person name="Bauer D."/>
            <person name="Andreopoulos W."/>
            <person name="Pangilinan J."/>
            <person name="LaButti K."/>
            <person name="Riley R."/>
            <person name="Lipzen A."/>
            <person name="Clum A."/>
            <person name="Drula E."/>
            <person name="Henrissat B."/>
            <person name="Kohler A."/>
            <person name="Grigoriev I.V."/>
            <person name="Martin F.M."/>
            <person name="Hacquard S."/>
        </authorList>
    </citation>
    <scope>NUCLEOTIDE SEQUENCE</scope>
    <source>
        <strain evidence="1">MPI-SDFR-AT-0073</strain>
    </source>
</reference>
<accession>A0A9P8UFV8</accession>
<evidence type="ECO:0000313" key="1">
    <source>
        <dbReference type="EMBL" id="KAH6649154.1"/>
    </source>
</evidence>
<keyword evidence="2" id="KW-1185">Reference proteome</keyword>
<dbReference type="Proteomes" id="UP000758603">
    <property type="component" value="Unassembled WGS sequence"/>
</dbReference>
<dbReference type="AlphaFoldDB" id="A0A9P8UFV8"/>
<gene>
    <name evidence="1" type="ORF">BKA67DRAFT_539148</name>
</gene>
<dbReference type="GeneID" id="70129477"/>
<proteinExistence type="predicted"/>